<dbReference type="Gene3D" id="3.30.160.250">
    <property type="match status" value="1"/>
</dbReference>
<gene>
    <name evidence="1" type="ordered locus">Metme_2812</name>
</gene>
<dbReference type="OrthoDB" id="5419659at2"/>
<dbReference type="STRING" id="857087.Metme_2812"/>
<protein>
    <submittedName>
        <fullName evidence="1">Uncharacterized protein</fullName>
    </submittedName>
</protein>
<dbReference type="HOGENOM" id="CLU_137940_0_0_6"/>
<dbReference type="SUPFAM" id="SSF143100">
    <property type="entry name" value="TTHA1013/TTHA0281-like"/>
    <property type="match status" value="1"/>
</dbReference>
<sequence>MIDPSNYNITVRKGWFDGEHCYEARVAELPDVAEYADSFEEAYALAIDTIEVTAEMLAAQGKAIPSPMIPADEYSGRVTLRLAKSLHRSLAQAADMEGVSLNQHLTNILNYYAGYAQGLEARNSSENTSWQLASQTEKQYKHLRLISTSEPNALEKQYA</sequence>
<dbReference type="SUPFAM" id="SSF47598">
    <property type="entry name" value="Ribbon-helix-helix"/>
    <property type="match status" value="1"/>
</dbReference>
<dbReference type="KEGG" id="mmt:Metme_2812"/>
<name>G0A055_METMM</name>
<organism evidence="1 2">
    <name type="scientific">Methylomonas methanica (strain DSM 25384 / MC09)</name>
    <dbReference type="NCBI Taxonomy" id="857087"/>
    <lineage>
        <taxon>Bacteria</taxon>
        <taxon>Pseudomonadati</taxon>
        <taxon>Pseudomonadota</taxon>
        <taxon>Gammaproteobacteria</taxon>
        <taxon>Methylococcales</taxon>
        <taxon>Methylococcaceae</taxon>
        <taxon>Methylomonas</taxon>
    </lineage>
</organism>
<dbReference type="InterPro" id="IPR035069">
    <property type="entry name" value="TTHA1013/TTHA0281-like"/>
</dbReference>
<dbReference type="Proteomes" id="UP000008888">
    <property type="component" value="Chromosome"/>
</dbReference>
<keyword evidence="2" id="KW-1185">Reference proteome</keyword>
<reference evidence="1 2" key="1">
    <citation type="journal article" date="2011" name="J. Bacteriol.">
        <title>Complete Genome Sequence of the Aerobic Marine Methanotroph Methylomonas methanica MC09.</title>
        <authorList>
            <person name="Boden R."/>
            <person name="Cunliffe M."/>
            <person name="Scanlan J."/>
            <person name="Moussard H."/>
            <person name="Kits K.D."/>
            <person name="Klotz M.G."/>
            <person name="Jetten M.S."/>
            <person name="Vuilleumier S."/>
            <person name="Han J."/>
            <person name="Peters L."/>
            <person name="Mikhailova N."/>
            <person name="Teshima H."/>
            <person name="Tapia R."/>
            <person name="Kyrpides N."/>
            <person name="Ivanova N."/>
            <person name="Pagani I."/>
            <person name="Cheng J.F."/>
            <person name="Goodwin L."/>
            <person name="Han C."/>
            <person name="Hauser L."/>
            <person name="Land M.L."/>
            <person name="Lapidus A."/>
            <person name="Lucas S."/>
            <person name="Pitluck S."/>
            <person name="Woyke T."/>
            <person name="Stein L."/>
            <person name="Murrell J.C."/>
        </authorList>
    </citation>
    <scope>NUCLEOTIDE SEQUENCE [LARGE SCALE GENOMIC DNA]</scope>
    <source>
        <strain evidence="1 2">MC09</strain>
    </source>
</reference>
<reference key="2">
    <citation type="submission" date="2011-05" db="EMBL/GenBank/DDBJ databases">
        <title>Complete genome sequence of the aerobic marine methanotroph Methylomonas methanica MC09.</title>
        <authorList>
            <person name="Boden R."/>
            <person name="Cunliffe M."/>
            <person name="Scanlan J."/>
            <person name="Moussard H."/>
            <person name="Kits K.D."/>
            <person name="Klotz M."/>
            <person name="Jetten M."/>
            <person name="Vuilleumier S."/>
            <person name="Han J."/>
            <person name="Peters L."/>
            <person name="Mikhailova N."/>
            <person name="Teshima H."/>
            <person name="Tapia R."/>
            <person name="Kyrpides N."/>
            <person name="Ivanova N."/>
            <person name="Pagani I."/>
            <person name="Cheng J.-F."/>
            <person name="Goodwin L."/>
            <person name="Han C."/>
            <person name="Hauser L."/>
            <person name="Land M."/>
            <person name="Lapidus A."/>
            <person name="Lucas S."/>
            <person name="Pitluck S."/>
            <person name="Woyke T."/>
            <person name="Stein L.Y."/>
            <person name="Murrell C."/>
        </authorList>
    </citation>
    <scope>NUCLEOTIDE SEQUENCE</scope>
    <source>
        <strain>MC09</strain>
    </source>
</reference>
<dbReference type="EMBL" id="CP002738">
    <property type="protein sequence ID" value="AEG01194.1"/>
    <property type="molecule type" value="Genomic_DNA"/>
</dbReference>
<reference evidence="2" key="3">
    <citation type="submission" date="2011-05" db="EMBL/GenBank/DDBJ databases">
        <title>Complete sequence of Methylomonas methanica MC09.</title>
        <authorList>
            <consortium name="US DOE Joint Genome Institute"/>
            <person name="Lucas S."/>
            <person name="Han J."/>
            <person name="Lapidus A."/>
            <person name="Cheng J.-F."/>
            <person name="Goodwin L."/>
            <person name="Pitluck S."/>
            <person name="Peters L."/>
            <person name="Mikhailova N."/>
            <person name="Teshima H."/>
            <person name="Han C."/>
            <person name="Tapia R."/>
            <person name="Land M."/>
            <person name="Hauser L."/>
            <person name="Kyrpides N."/>
            <person name="Ivanova N."/>
            <person name="Pagani I."/>
            <person name="Stein L."/>
            <person name="Woyke T."/>
        </authorList>
    </citation>
    <scope>NUCLEOTIDE SEQUENCE [LARGE SCALE GENOMIC DNA]</scope>
    <source>
        <strain evidence="2">MC09</strain>
    </source>
</reference>
<dbReference type="GO" id="GO:0006355">
    <property type="term" value="P:regulation of DNA-templated transcription"/>
    <property type="evidence" value="ECO:0007669"/>
    <property type="project" value="InterPro"/>
</dbReference>
<evidence type="ECO:0000313" key="1">
    <source>
        <dbReference type="EMBL" id="AEG01194.1"/>
    </source>
</evidence>
<accession>G0A055</accession>
<dbReference type="RefSeq" id="WP_013819428.1">
    <property type="nucleotide sequence ID" value="NC_015572.1"/>
</dbReference>
<dbReference type="InterPro" id="IPR008651">
    <property type="entry name" value="Uncharacterised_HicB"/>
</dbReference>
<evidence type="ECO:0000313" key="2">
    <source>
        <dbReference type="Proteomes" id="UP000008888"/>
    </source>
</evidence>
<proteinExistence type="predicted"/>
<dbReference type="AlphaFoldDB" id="G0A055"/>
<dbReference type="Pfam" id="PF05534">
    <property type="entry name" value="HicB"/>
    <property type="match status" value="1"/>
</dbReference>
<dbReference type="eggNOG" id="COG4226">
    <property type="taxonomic scope" value="Bacteria"/>
</dbReference>
<dbReference type="InterPro" id="IPR010985">
    <property type="entry name" value="Ribbon_hlx_hlx"/>
</dbReference>